<protein>
    <submittedName>
        <fullName evidence="1">Uncharacterized protein</fullName>
    </submittedName>
</protein>
<dbReference type="Proteomes" id="UP001412239">
    <property type="component" value="Unassembled WGS sequence"/>
</dbReference>
<organism evidence="1 2">
    <name type="scientific">Tuber aestivum</name>
    <name type="common">summer truffle</name>
    <dbReference type="NCBI Taxonomy" id="59557"/>
    <lineage>
        <taxon>Eukaryota</taxon>
        <taxon>Fungi</taxon>
        <taxon>Dikarya</taxon>
        <taxon>Ascomycota</taxon>
        <taxon>Pezizomycotina</taxon>
        <taxon>Pezizomycetes</taxon>
        <taxon>Pezizales</taxon>
        <taxon>Tuberaceae</taxon>
        <taxon>Tuber</taxon>
    </lineage>
</organism>
<name>A0A292PX84_9PEZI</name>
<evidence type="ECO:0000313" key="1">
    <source>
        <dbReference type="EMBL" id="CUS11047.1"/>
    </source>
</evidence>
<gene>
    <name evidence="1" type="ORF">GSTUAT00004845001</name>
</gene>
<accession>A0A292PX84</accession>
<sequence>MDCDPVSVVLDLASRLFCRSGGVRALSRRARGLNKGSVFPSALFPPNFLTSHHIPRAELARAFQRVYPSFHFIQGKTGGREGTGIFEIYMDPWDAVGRGKQI</sequence>
<evidence type="ECO:0000313" key="2">
    <source>
        <dbReference type="Proteomes" id="UP001412239"/>
    </source>
</evidence>
<proteinExistence type="predicted"/>
<keyword evidence="2" id="KW-1185">Reference proteome</keyword>
<dbReference type="AlphaFoldDB" id="A0A292PX84"/>
<dbReference type="EMBL" id="LN891032">
    <property type="protein sequence ID" value="CUS11047.1"/>
    <property type="molecule type" value="Genomic_DNA"/>
</dbReference>
<reference evidence="1" key="1">
    <citation type="submission" date="2015-10" db="EMBL/GenBank/DDBJ databases">
        <authorList>
            <person name="Regsiter A."/>
            <person name="william w."/>
        </authorList>
    </citation>
    <scope>NUCLEOTIDE SEQUENCE</scope>
    <source>
        <strain evidence="1">Montdore</strain>
    </source>
</reference>